<dbReference type="RefSeq" id="WP_209992177.1">
    <property type="nucleotide sequence ID" value="NZ_JBHSVQ010000001.1"/>
</dbReference>
<dbReference type="Gene3D" id="1.10.10.60">
    <property type="entry name" value="Homeodomain-like"/>
    <property type="match status" value="1"/>
</dbReference>
<dbReference type="PROSITE" id="PS00041">
    <property type="entry name" value="HTH_ARAC_FAMILY_1"/>
    <property type="match status" value="1"/>
</dbReference>
<keyword evidence="6" id="KW-1185">Reference proteome</keyword>
<dbReference type="SMART" id="SM00342">
    <property type="entry name" value="HTH_ARAC"/>
    <property type="match status" value="1"/>
</dbReference>
<dbReference type="SUPFAM" id="SSF46689">
    <property type="entry name" value="Homeodomain-like"/>
    <property type="match status" value="2"/>
</dbReference>
<protein>
    <submittedName>
        <fullName evidence="5">AraC family transcriptional regulator</fullName>
    </submittedName>
</protein>
<reference evidence="6" key="1">
    <citation type="journal article" date="2019" name="Int. J. Syst. Evol. Microbiol.">
        <title>The Global Catalogue of Microorganisms (GCM) 10K type strain sequencing project: providing services to taxonomists for standard genome sequencing and annotation.</title>
        <authorList>
            <consortium name="The Broad Institute Genomics Platform"/>
            <consortium name="The Broad Institute Genome Sequencing Center for Infectious Disease"/>
            <person name="Wu L."/>
            <person name="Ma J."/>
        </authorList>
    </citation>
    <scope>NUCLEOTIDE SEQUENCE [LARGE SCALE GENOMIC DNA]</scope>
    <source>
        <strain evidence="6">CCM 8725</strain>
    </source>
</reference>
<evidence type="ECO:0000256" key="2">
    <source>
        <dbReference type="ARBA" id="ARBA00023125"/>
    </source>
</evidence>
<accession>A0ABW5FHM8</accession>
<organism evidence="5 6">
    <name type="scientific">Paenibacillus rhizoplanae</name>
    <dbReference type="NCBI Taxonomy" id="1917181"/>
    <lineage>
        <taxon>Bacteria</taxon>
        <taxon>Bacillati</taxon>
        <taxon>Bacillota</taxon>
        <taxon>Bacilli</taxon>
        <taxon>Bacillales</taxon>
        <taxon>Paenibacillaceae</taxon>
        <taxon>Paenibacillus</taxon>
    </lineage>
</organism>
<dbReference type="InterPro" id="IPR009057">
    <property type="entry name" value="Homeodomain-like_sf"/>
</dbReference>
<comment type="caution">
    <text evidence="5">The sequence shown here is derived from an EMBL/GenBank/DDBJ whole genome shotgun (WGS) entry which is preliminary data.</text>
</comment>
<evidence type="ECO:0000256" key="3">
    <source>
        <dbReference type="ARBA" id="ARBA00023163"/>
    </source>
</evidence>
<evidence type="ECO:0000313" key="6">
    <source>
        <dbReference type="Proteomes" id="UP001597448"/>
    </source>
</evidence>
<dbReference type="PROSITE" id="PS01124">
    <property type="entry name" value="HTH_ARAC_FAMILY_2"/>
    <property type="match status" value="1"/>
</dbReference>
<keyword evidence="2" id="KW-0238">DNA-binding</keyword>
<dbReference type="InterPro" id="IPR003313">
    <property type="entry name" value="AraC-bd"/>
</dbReference>
<dbReference type="InterPro" id="IPR018062">
    <property type="entry name" value="HTH_AraC-typ_CS"/>
</dbReference>
<dbReference type="PANTHER" id="PTHR43280">
    <property type="entry name" value="ARAC-FAMILY TRANSCRIPTIONAL REGULATOR"/>
    <property type="match status" value="1"/>
</dbReference>
<keyword evidence="1" id="KW-0805">Transcription regulation</keyword>
<proteinExistence type="predicted"/>
<dbReference type="Gene3D" id="2.60.120.280">
    <property type="entry name" value="Regulatory protein AraC"/>
    <property type="match status" value="1"/>
</dbReference>
<name>A0ABW5FHM8_9BACL</name>
<evidence type="ECO:0000256" key="1">
    <source>
        <dbReference type="ARBA" id="ARBA00023015"/>
    </source>
</evidence>
<gene>
    <name evidence="5" type="ORF">ACFSX3_26595</name>
</gene>
<dbReference type="Pfam" id="PF12833">
    <property type="entry name" value="HTH_18"/>
    <property type="match status" value="1"/>
</dbReference>
<evidence type="ECO:0000313" key="5">
    <source>
        <dbReference type="EMBL" id="MFD2413441.1"/>
    </source>
</evidence>
<dbReference type="EMBL" id="JBHUKY010000068">
    <property type="protein sequence ID" value="MFD2413441.1"/>
    <property type="molecule type" value="Genomic_DNA"/>
</dbReference>
<evidence type="ECO:0000259" key="4">
    <source>
        <dbReference type="PROSITE" id="PS01124"/>
    </source>
</evidence>
<feature type="domain" description="HTH araC/xylS-type" evidence="4">
    <location>
        <begin position="177"/>
        <end position="277"/>
    </location>
</feature>
<dbReference type="InterPro" id="IPR018060">
    <property type="entry name" value="HTH_AraC"/>
</dbReference>
<dbReference type="Pfam" id="PF02311">
    <property type="entry name" value="AraC_binding"/>
    <property type="match status" value="1"/>
</dbReference>
<dbReference type="InterPro" id="IPR037923">
    <property type="entry name" value="HTH-like"/>
</dbReference>
<keyword evidence="3" id="KW-0804">Transcription</keyword>
<sequence>MSLDAVRRIVFAQESGQLLPITLDSMGYNPDQEKVSRPQGYHTYHWLQTAYGEGMLHFDNKKLTLTEGSGILLMPGTPHRYEALSSEAWRTYYLTFGGTSARHILESLGMNTSLFYRWESGAPLQWMLKEMLDRHDASNDMFSLGESSDAYRFLLTLNKYGQLHNNTAISRNVDKLQPLLKWMDSHYGDPEIGLSDLASRLEVSGRYLNSLFLQTFGLSPYAYFVRLRIRKSKELLVAQPLLTVKAISQLVGFRDVSHFVATFRKQSAVTPEQFRKLH</sequence>
<dbReference type="PANTHER" id="PTHR43280:SF2">
    <property type="entry name" value="HTH-TYPE TRANSCRIPTIONAL REGULATOR EXSA"/>
    <property type="match status" value="1"/>
</dbReference>
<dbReference type="SUPFAM" id="SSF51215">
    <property type="entry name" value="Regulatory protein AraC"/>
    <property type="match status" value="1"/>
</dbReference>
<dbReference type="Proteomes" id="UP001597448">
    <property type="component" value="Unassembled WGS sequence"/>
</dbReference>